<protein>
    <submittedName>
        <fullName evidence="2">Uncharacterized protein</fullName>
    </submittedName>
</protein>
<proteinExistence type="predicted"/>
<organism evidence="2 3">
    <name type="scientific">Nostoc flagelliforme CCNUN1</name>
    <dbReference type="NCBI Taxonomy" id="2038116"/>
    <lineage>
        <taxon>Bacteria</taxon>
        <taxon>Bacillati</taxon>
        <taxon>Cyanobacteriota</taxon>
        <taxon>Cyanophyceae</taxon>
        <taxon>Nostocales</taxon>
        <taxon>Nostocaceae</taxon>
        <taxon>Nostoc</taxon>
    </lineage>
</organism>
<evidence type="ECO:0000313" key="3">
    <source>
        <dbReference type="Proteomes" id="UP000232003"/>
    </source>
</evidence>
<evidence type="ECO:0000313" key="2">
    <source>
        <dbReference type="EMBL" id="AUB40453.1"/>
    </source>
</evidence>
<dbReference type="KEGG" id="nfl:COO91_06468"/>
<evidence type="ECO:0000256" key="1">
    <source>
        <dbReference type="SAM" id="MobiDB-lite"/>
    </source>
</evidence>
<name>A0A2K8SYM7_9NOSO</name>
<reference evidence="2 3" key="1">
    <citation type="submission" date="2017-11" db="EMBL/GenBank/DDBJ databases">
        <title>Complete genome of a free-living desiccation-tolerant cyanobacterium and its photosynthetic adaptation to extreme terrestrial habitat.</title>
        <authorList>
            <person name="Shang J."/>
        </authorList>
    </citation>
    <scope>NUCLEOTIDE SEQUENCE [LARGE SCALE GENOMIC DNA]</scope>
    <source>
        <strain evidence="2 3">CCNUN1</strain>
    </source>
</reference>
<accession>A0A2K8SYM7</accession>
<dbReference type="AlphaFoldDB" id="A0A2K8SYM7"/>
<sequence>MTRSQSIPTLKTWTSQKYHTIMAIMAIKNITYQRVLNLGNYESKRLELSEEVFEGDDAEESISRVMEMVERKIREDASTKIEEEIRQLRTQLRDLKKEYEAVKSSLESLTTTEEPNPDDIPFDADNTNVTSDLGGF</sequence>
<dbReference type="OrthoDB" id="583342at2"/>
<gene>
    <name evidence="2" type="ORF">COO91_06468</name>
</gene>
<feature type="compositionally biased region" description="Polar residues" evidence="1">
    <location>
        <begin position="125"/>
        <end position="136"/>
    </location>
</feature>
<feature type="region of interest" description="Disordered" evidence="1">
    <location>
        <begin position="105"/>
        <end position="136"/>
    </location>
</feature>
<dbReference type="RefSeq" id="WP_157816636.1">
    <property type="nucleotide sequence ID" value="NZ_CAWNNC010000001.1"/>
</dbReference>
<keyword evidence="3" id="KW-1185">Reference proteome</keyword>
<feature type="compositionally biased region" description="Polar residues" evidence="1">
    <location>
        <begin position="105"/>
        <end position="114"/>
    </location>
</feature>
<dbReference type="Proteomes" id="UP000232003">
    <property type="component" value="Chromosome"/>
</dbReference>
<dbReference type="EMBL" id="CP024785">
    <property type="protein sequence ID" value="AUB40453.1"/>
    <property type="molecule type" value="Genomic_DNA"/>
</dbReference>